<keyword evidence="3" id="KW-1185">Reference proteome</keyword>
<evidence type="ECO:0000256" key="1">
    <source>
        <dbReference type="SAM" id="MobiDB-lite"/>
    </source>
</evidence>
<evidence type="ECO:0000313" key="3">
    <source>
        <dbReference type="Proteomes" id="UP001321473"/>
    </source>
</evidence>
<feature type="compositionally biased region" description="Basic and acidic residues" evidence="1">
    <location>
        <begin position="94"/>
        <end position="108"/>
    </location>
</feature>
<name>A0AAQ4EEF8_AMBAM</name>
<dbReference type="Proteomes" id="UP001321473">
    <property type="component" value="Unassembled WGS sequence"/>
</dbReference>
<evidence type="ECO:0000313" key="2">
    <source>
        <dbReference type="EMBL" id="KAK8773165.1"/>
    </source>
</evidence>
<protein>
    <submittedName>
        <fullName evidence="2">Uncharacterized protein</fullName>
    </submittedName>
</protein>
<feature type="region of interest" description="Disordered" evidence="1">
    <location>
        <begin position="21"/>
        <end position="261"/>
    </location>
</feature>
<reference evidence="2 3" key="1">
    <citation type="journal article" date="2023" name="Arcadia Sci">
        <title>De novo assembly of a long-read Amblyomma americanum tick genome.</title>
        <authorList>
            <person name="Chou S."/>
            <person name="Poskanzer K.E."/>
            <person name="Rollins M."/>
            <person name="Thuy-Boun P.S."/>
        </authorList>
    </citation>
    <scope>NUCLEOTIDE SEQUENCE [LARGE SCALE GENOMIC DNA]</scope>
    <source>
        <strain evidence="2">F_SG_1</strain>
        <tissue evidence="2">Salivary glands</tissue>
    </source>
</reference>
<dbReference type="AlphaFoldDB" id="A0AAQ4EEF8"/>
<accession>A0AAQ4EEF8</accession>
<proteinExistence type="predicted"/>
<sequence length="261" mass="28704">MCFYFFASYRDVYWTPRAETVSEEQVDNLEVGPQPQQASKESSKKGLPASLPPSKQQDMASRTPRGRRSTMRPVVAPEVIPEDEQPGSSSAEDEQPKRASKESPKKDVAASPQPRSRRQEATASKTPRGRRSTARPVIAAEVIPEDEQAGSSSAKDQQHERASKESPKKDVAASPQPRSRRQQDTASKTPRGRRSTARPVIAAEVIPEDEQAGSSSAKDQQHERASKESPKKDVAASPQPRSRRQEATASKTPRGRRSTAR</sequence>
<feature type="compositionally biased region" description="Basic and acidic residues" evidence="1">
    <location>
        <begin position="219"/>
        <end position="234"/>
    </location>
</feature>
<comment type="caution">
    <text evidence="2">The sequence shown here is derived from an EMBL/GenBank/DDBJ whole genome shotgun (WGS) entry which is preliminary data.</text>
</comment>
<gene>
    <name evidence="2" type="ORF">V5799_012302</name>
</gene>
<organism evidence="2 3">
    <name type="scientific">Amblyomma americanum</name>
    <name type="common">Lone star tick</name>
    <dbReference type="NCBI Taxonomy" id="6943"/>
    <lineage>
        <taxon>Eukaryota</taxon>
        <taxon>Metazoa</taxon>
        <taxon>Ecdysozoa</taxon>
        <taxon>Arthropoda</taxon>
        <taxon>Chelicerata</taxon>
        <taxon>Arachnida</taxon>
        <taxon>Acari</taxon>
        <taxon>Parasitiformes</taxon>
        <taxon>Ixodida</taxon>
        <taxon>Ixodoidea</taxon>
        <taxon>Ixodidae</taxon>
        <taxon>Amblyomminae</taxon>
        <taxon>Amblyomma</taxon>
    </lineage>
</organism>
<dbReference type="EMBL" id="JARKHS020017283">
    <property type="protein sequence ID" value="KAK8773165.1"/>
    <property type="molecule type" value="Genomic_DNA"/>
</dbReference>
<feature type="compositionally biased region" description="Basic and acidic residues" evidence="1">
    <location>
        <begin position="156"/>
        <end position="171"/>
    </location>
</feature>